<feature type="transmembrane region" description="Helical" evidence="1">
    <location>
        <begin position="6"/>
        <end position="25"/>
    </location>
</feature>
<dbReference type="EMBL" id="WHJC01000030">
    <property type="protein sequence ID" value="MPQ42959.1"/>
    <property type="molecule type" value="Genomic_DNA"/>
</dbReference>
<comment type="caution">
    <text evidence="2">The sequence shown here is derived from an EMBL/GenBank/DDBJ whole genome shotgun (WGS) entry which is preliminary data.</text>
</comment>
<accession>A0A6I1MRQ5</accession>
<dbReference type="AlphaFoldDB" id="A0A6I1MRQ5"/>
<feature type="transmembrane region" description="Helical" evidence="1">
    <location>
        <begin position="90"/>
        <end position="109"/>
    </location>
</feature>
<gene>
    <name evidence="2" type="ORF">GBZ86_04205</name>
</gene>
<proteinExistence type="predicted"/>
<dbReference type="RefSeq" id="WP_152888050.1">
    <property type="nucleotide sequence ID" value="NZ_WHJC01000030.1"/>
</dbReference>
<evidence type="ECO:0000313" key="3">
    <source>
        <dbReference type="Proteomes" id="UP000430345"/>
    </source>
</evidence>
<keyword evidence="1" id="KW-1133">Transmembrane helix</keyword>
<feature type="transmembrane region" description="Helical" evidence="1">
    <location>
        <begin position="37"/>
        <end position="56"/>
    </location>
</feature>
<evidence type="ECO:0000313" key="2">
    <source>
        <dbReference type="EMBL" id="MPQ42959.1"/>
    </source>
</evidence>
<feature type="transmembrane region" description="Helical" evidence="1">
    <location>
        <begin position="62"/>
        <end position="83"/>
    </location>
</feature>
<protein>
    <submittedName>
        <fullName evidence="2">Uncharacterized protein</fullName>
    </submittedName>
</protein>
<reference evidence="2 3" key="1">
    <citation type="submission" date="2019-10" db="EMBL/GenBank/DDBJ databases">
        <title>The Genome Sequence of Clostridium tarantellae Isolated from Fish Brain.</title>
        <authorList>
            <person name="Bano L."/>
            <person name="Kiel M."/>
            <person name="Sales G."/>
            <person name="Doxey A.C."/>
            <person name="Mansfield M.J."/>
            <person name="Schiavone M."/>
            <person name="Rossetto O."/>
            <person name="Pirazzini M."/>
            <person name="Dobrindt U."/>
            <person name="Montecucco C."/>
        </authorList>
    </citation>
    <scope>NUCLEOTIDE SEQUENCE [LARGE SCALE GENOMIC DNA]</scope>
    <source>
        <strain evidence="2 3">DSM 3997</strain>
    </source>
</reference>
<name>A0A6I1MRQ5_9CLOT</name>
<keyword evidence="3" id="KW-1185">Reference proteome</keyword>
<evidence type="ECO:0000256" key="1">
    <source>
        <dbReference type="SAM" id="Phobius"/>
    </source>
</evidence>
<keyword evidence="1" id="KW-0472">Membrane</keyword>
<sequence>MSMAILGMLFFVIAIVSLVCIILLFYKRGIIAKNKIVLASIAFFAMLLAYISASALPSNLHFRIALCIAIGGIGAIGGLICLVKEEEYFLLARILLIISIIGNLILLFYF</sequence>
<organism evidence="2 3">
    <name type="scientific">Clostridium tarantellae</name>
    <dbReference type="NCBI Taxonomy" id="39493"/>
    <lineage>
        <taxon>Bacteria</taxon>
        <taxon>Bacillati</taxon>
        <taxon>Bacillota</taxon>
        <taxon>Clostridia</taxon>
        <taxon>Eubacteriales</taxon>
        <taxon>Clostridiaceae</taxon>
        <taxon>Clostridium</taxon>
    </lineage>
</organism>
<keyword evidence="1" id="KW-0812">Transmembrane</keyword>
<dbReference type="Proteomes" id="UP000430345">
    <property type="component" value="Unassembled WGS sequence"/>
</dbReference>